<sequence>MSKMGEGGYRQINKSLNICAFEDYLTSQMSNLPFIPDVEQISPRVIRVLGQNPGKIFTVEGATVRAVHTPGHSHDHMCFIVEEDNAMLTGDNILGHGSTAVEEMSTYMKTLRKMQAQDCQIGYPAHGTVIKDLRTKITGELAQKIRRERQVLRALEQSKTRDRMAGKDKPQGLTVSELVSAIHGRGLDEEVRKLAVEPFIDEVLRKLAEDGAVAFRLRGGKKKWSTL</sequence>
<evidence type="ECO:0000256" key="1">
    <source>
        <dbReference type="ARBA" id="ARBA00001947"/>
    </source>
</evidence>
<dbReference type="EMBL" id="JAKNSF020000058">
    <property type="protein sequence ID" value="KAK7724338.1"/>
    <property type="molecule type" value="Genomic_DNA"/>
</dbReference>
<dbReference type="InterPro" id="IPR036388">
    <property type="entry name" value="WH-like_DNA-bd_sf"/>
</dbReference>
<evidence type="ECO:0000313" key="3">
    <source>
        <dbReference type="EMBL" id="KAK7724338.1"/>
    </source>
</evidence>
<organism evidence="3 4">
    <name type="scientific">Diaporthe eres</name>
    <name type="common">Phomopsis oblonga</name>
    <dbReference type="NCBI Taxonomy" id="83184"/>
    <lineage>
        <taxon>Eukaryota</taxon>
        <taxon>Fungi</taxon>
        <taxon>Dikarya</taxon>
        <taxon>Ascomycota</taxon>
        <taxon>Pezizomycotina</taxon>
        <taxon>Sordariomycetes</taxon>
        <taxon>Sordariomycetidae</taxon>
        <taxon>Diaporthales</taxon>
        <taxon>Diaporthaceae</taxon>
        <taxon>Diaporthe</taxon>
        <taxon>Diaporthe eres species complex</taxon>
    </lineage>
</organism>
<name>A0ABR1P1M9_DIAER</name>
<dbReference type="InterPro" id="IPR001279">
    <property type="entry name" value="Metallo-B-lactamas"/>
</dbReference>
<dbReference type="PANTHER" id="PTHR23131">
    <property type="entry name" value="ENDORIBONUCLEASE LACTB2"/>
    <property type="match status" value="1"/>
</dbReference>
<evidence type="ECO:0000259" key="2">
    <source>
        <dbReference type="Pfam" id="PF00753"/>
    </source>
</evidence>
<evidence type="ECO:0000313" key="4">
    <source>
        <dbReference type="Proteomes" id="UP001430848"/>
    </source>
</evidence>
<dbReference type="Gene3D" id="1.10.10.10">
    <property type="entry name" value="Winged helix-like DNA-binding domain superfamily/Winged helix DNA-binding domain"/>
    <property type="match status" value="1"/>
</dbReference>
<dbReference type="InterPro" id="IPR050662">
    <property type="entry name" value="Sec-metab_biosynth-thioest"/>
</dbReference>
<dbReference type="PANTHER" id="PTHR23131:SF3">
    <property type="entry name" value="ATROCHRYSONE CARBOXYL ACP THIOESTERASE"/>
    <property type="match status" value="1"/>
</dbReference>
<dbReference type="Pfam" id="PF00753">
    <property type="entry name" value="Lactamase_B"/>
    <property type="match status" value="1"/>
</dbReference>
<comment type="caution">
    <text evidence="3">The sequence shown here is derived from an EMBL/GenBank/DDBJ whole genome shotgun (WGS) entry which is preliminary data.</text>
</comment>
<dbReference type="SUPFAM" id="SSF56281">
    <property type="entry name" value="Metallo-hydrolase/oxidoreductase"/>
    <property type="match status" value="1"/>
</dbReference>
<reference evidence="3 4" key="1">
    <citation type="submission" date="2024-02" db="EMBL/GenBank/DDBJ databases">
        <title>De novo assembly and annotation of 12 fungi associated with fruit tree decline syndrome in Ontario, Canada.</title>
        <authorList>
            <person name="Sulman M."/>
            <person name="Ellouze W."/>
            <person name="Ilyukhin E."/>
        </authorList>
    </citation>
    <scope>NUCLEOTIDE SEQUENCE [LARGE SCALE GENOMIC DNA]</scope>
    <source>
        <strain evidence="3 4">M169</strain>
    </source>
</reference>
<dbReference type="Gene3D" id="3.60.15.10">
    <property type="entry name" value="Ribonuclease Z/Hydroxyacylglutathione hydrolase-like"/>
    <property type="match status" value="1"/>
</dbReference>
<keyword evidence="4" id="KW-1185">Reference proteome</keyword>
<dbReference type="Proteomes" id="UP001430848">
    <property type="component" value="Unassembled WGS sequence"/>
</dbReference>
<proteinExistence type="predicted"/>
<comment type="cofactor">
    <cofactor evidence="1">
        <name>Zn(2+)</name>
        <dbReference type="ChEBI" id="CHEBI:29105"/>
    </cofactor>
</comment>
<feature type="domain" description="Metallo-beta-lactamase" evidence="2">
    <location>
        <begin position="49"/>
        <end position="121"/>
    </location>
</feature>
<protein>
    <recommendedName>
        <fullName evidence="2">Metallo-beta-lactamase domain-containing protein</fullName>
    </recommendedName>
</protein>
<gene>
    <name evidence="3" type="ORF">SLS63_008726</name>
</gene>
<dbReference type="InterPro" id="IPR036866">
    <property type="entry name" value="RibonucZ/Hydroxyglut_hydro"/>
</dbReference>
<accession>A0ABR1P1M9</accession>